<accession>A0A428ZRD5</accession>
<gene>
    <name evidence="1" type="ORF">DMH04_03965</name>
</gene>
<dbReference type="Proteomes" id="UP000287547">
    <property type="component" value="Unassembled WGS sequence"/>
</dbReference>
<sequence length="62" mass="6566">MEGAVGGNLSESSAVQAVVHWFGQVDLAASAARTSLEARLLPFHFEADFLGDRSFEGLSLLS</sequence>
<evidence type="ECO:0000313" key="1">
    <source>
        <dbReference type="EMBL" id="RSM90626.1"/>
    </source>
</evidence>
<dbReference type="OrthoDB" id="9803828at2"/>
<dbReference type="AlphaFoldDB" id="A0A428ZRD5"/>
<evidence type="ECO:0000313" key="2">
    <source>
        <dbReference type="Proteomes" id="UP000287547"/>
    </source>
</evidence>
<proteinExistence type="predicted"/>
<protein>
    <submittedName>
        <fullName evidence="1">Uncharacterized protein</fullName>
    </submittedName>
</protein>
<organism evidence="1 2">
    <name type="scientific">Kibdelosporangium aridum</name>
    <dbReference type="NCBI Taxonomy" id="2030"/>
    <lineage>
        <taxon>Bacteria</taxon>
        <taxon>Bacillati</taxon>
        <taxon>Actinomycetota</taxon>
        <taxon>Actinomycetes</taxon>
        <taxon>Pseudonocardiales</taxon>
        <taxon>Pseudonocardiaceae</taxon>
        <taxon>Kibdelosporangium</taxon>
    </lineage>
</organism>
<dbReference type="EMBL" id="QHKI01000002">
    <property type="protein sequence ID" value="RSM90626.1"/>
    <property type="molecule type" value="Genomic_DNA"/>
</dbReference>
<reference evidence="1 2" key="1">
    <citation type="submission" date="2018-05" db="EMBL/GenBank/DDBJ databases">
        <title>Evolution of GPA BGCs.</title>
        <authorList>
            <person name="Waglechner N."/>
            <person name="Wright G.D."/>
        </authorList>
    </citation>
    <scope>NUCLEOTIDE SEQUENCE [LARGE SCALE GENOMIC DNA]</scope>
    <source>
        <strain evidence="1 2">A82846</strain>
    </source>
</reference>
<name>A0A428ZRD5_KIBAR</name>
<comment type="caution">
    <text evidence="1">The sequence shown here is derived from an EMBL/GenBank/DDBJ whole genome shotgun (WGS) entry which is preliminary data.</text>
</comment>